<gene>
    <name evidence="1" type="ORF">VchoM_03357</name>
</gene>
<dbReference type="EMBL" id="DS990139">
    <property type="protein sequence ID" value="EET25329.1"/>
    <property type="molecule type" value="Genomic_DNA"/>
</dbReference>
<accession>A0A0X1L414</accession>
<dbReference type="HOGENOM" id="CLU_2995441_0_0_6"/>
<name>A0A0X1L414_VIBCO</name>
<proteinExistence type="predicted"/>
<sequence length="57" mass="6046">MAIELAHYFAGSHFRHDSNPSLSFSGTILWLFAGDLLIYADAPCGNIACGISSSSIV</sequence>
<dbReference type="Proteomes" id="UP000004687">
    <property type="component" value="Unassembled WGS sequence"/>
</dbReference>
<organism evidence="1">
    <name type="scientific">Vibrio cholerae (strain MO10)</name>
    <dbReference type="NCBI Taxonomy" id="345072"/>
    <lineage>
        <taxon>Bacteria</taxon>
        <taxon>Pseudomonadati</taxon>
        <taxon>Pseudomonadota</taxon>
        <taxon>Gammaproteobacteria</taxon>
        <taxon>Vibrionales</taxon>
        <taxon>Vibrionaceae</taxon>
        <taxon>Vibrio</taxon>
    </lineage>
</organism>
<dbReference type="AlphaFoldDB" id="A0A0X1L414"/>
<reference evidence="1" key="2">
    <citation type="submission" date="2008-07" db="EMBL/GenBank/DDBJ databases">
        <authorList>
            <consortium name="Broad Institute Genome Sequencing Platform"/>
            <person name="Colwell R."/>
            <person name="Grim C.J."/>
            <person name="Young S."/>
            <person name="Jaffe D."/>
            <person name="Gnerre S."/>
            <person name="Berlin A."/>
            <person name="Heiman D."/>
            <person name="Hepburn T."/>
            <person name="Shea T."/>
            <person name="Sykes S."/>
            <person name="Alvarado L."/>
            <person name="Kodira C."/>
            <person name="Heidelberg J."/>
            <person name="Lander E."/>
            <person name="Galagan J."/>
            <person name="Nusbaum C."/>
            <person name="Birren B."/>
        </authorList>
    </citation>
    <scope>NUCLEOTIDE SEQUENCE [LARGE SCALE GENOMIC DNA]</scope>
    <source>
        <strain evidence="1">MO10</strain>
    </source>
</reference>
<evidence type="ECO:0000313" key="1">
    <source>
        <dbReference type="EMBL" id="EET25329.1"/>
    </source>
</evidence>
<protein>
    <submittedName>
        <fullName evidence="1">Uncharacterized protein</fullName>
    </submittedName>
</protein>
<reference evidence="1" key="1">
    <citation type="submission" date="2005-09" db="EMBL/GenBank/DDBJ databases">
        <title>Annotation of Vibrio cholerae MO10.</title>
        <authorList>
            <person name="Colwell R."/>
            <person name="Grim C.J."/>
            <person name="Young S."/>
            <person name="Jaffe D."/>
            <person name="Gnerre S."/>
            <person name="Berlin A."/>
            <person name="Heiman D."/>
            <person name="Hepburn T."/>
            <person name="Shea T."/>
            <person name="Sykes S."/>
            <person name="Yandava C."/>
            <person name="Alvarado L."/>
            <person name="Kodira C."/>
            <person name="Borodovsky M."/>
            <person name="Heidelberg J."/>
            <person name="Lander E."/>
            <person name="Galagan J."/>
            <person name="Nusbaum C."/>
            <person name="Birren B."/>
        </authorList>
    </citation>
    <scope>NUCLEOTIDE SEQUENCE [LARGE SCALE GENOMIC DNA]</scope>
    <source>
        <strain evidence="1">MO10</strain>
    </source>
</reference>